<dbReference type="GO" id="GO:0032259">
    <property type="term" value="P:methylation"/>
    <property type="evidence" value="ECO:0007669"/>
    <property type="project" value="UniProtKB-KW"/>
</dbReference>
<dbReference type="Pfam" id="PF00303">
    <property type="entry name" value="Thymidylat_synt"/>
    <property type="match status" value="1"/>
</dbReference>
<dbReference type="NCBIfam" id="TIGR03284">
    <property type="entry name" value="thym_sym"/>
    <property type="match status" value="1"/>
</dbReference>
<evidence type="ECO:0000256" key="6">
    <source>
        <dbReference type="ARBA" id="ARBA00047344"/>
    </source>
</evidence>
<dbReference type="GO" id="GO:0004799">
    <property type="term" value="F:thymidylate synthase activity"/>
    <property type="evidence" value="ECO:0007669"/>
    <property type="project" value="UniProtKB-EC"/>
</dbReference>
<evidence type="ECO:0000256" key="2">
    <source>
        <dbReference type="ARBA" id="ARBA00011947"/>
    </source>
</evidence>
<evidence type="ECO:0000256" key="4">
    <source>
        <dbReference type="ARBA" id="ARBA00022679"/>
    </source>
</evidence>
<dbReference type="GO" id="GO:0005739">
    <property type="term" value="C:mitochondrion"/>
    <property type="evidence" value="ECO:0007669"/>
    <property type="project" value="TreeGrafter"/>
</dbReference>
<evidence type="ECO:0000256" key="3">
    <source>
        <dbReference type="ARBA" id="ARBA00022603"/>
    </source>
</evidence>
<dbReference type="InterPro" id="IPR000398">
    <property type="entry name" value="Thymidylate_synthase"/>
</dbReference>
<comment type="pathway">
    <text evidence="1">Pyrimidine metabolism; dTTP biosynthesis.</text>
</comment>
<dbReference type="Proteomes" id="UP000242287">
    <property type="component" value="Unassembled WGS sequence"/>
</dbReference>
<evidence type="ECO:0000259" key="8">
    <source>
        <dbReference type="Pfam" id="PF00303"/>
    </source>
</evidence>
<dbReference type="HAMAP" id="MF_00008">
    <property type="entry name" value="Thymidy_synth_bact"/>
    <property type="match status" value="1"/>
</dbReference>
<accession>A0A2A9N907</accession>
<keyword evidence="3" id="KW-0489">Methyltransferase</keyword>
<dbReference type="SUPFAM" id="SSF55831">
    <property type="entry name" value="Thymidylate synthase/dCMP hydroxymethylase"/>
    <property type="match status" value="1"/>
</dbReference>
<dbReference type="CDD" id="cd00351">
    <property type="entry name" value="TS_Pyrimidine_HMase"/>
    <property type="match status" value="1"/>
</dbReference>
<comment type="catalytic activity">
    <reaction evidence="6">
        <text>dUMP + (6R)-5,10-methylene-5,6,7,8-tetrahydrofolate = 7,8-dihydrofolate + dTMP</text>
        <dbReference type="Rhea" id="RHEA:12104"/>
        <dbReference type="ChEBI" id="CHEBI:15636"/>
        <dbReference type="ChEBI" id="CHEBI:57451"/>
        <dbReference type="ChEBI" id="CHEBI:63528"/>
        <dbReference type="ChEBI" id="CHEBI:246422"/>
        <dbReference type="EC" id="2.1.1.45"/>
    </reaction>
</comment>
<feature type="domain" description="Thymidylate synthase/dCMP hydroxymethylase" evidence="8">
    <location>
        <begin position="80"/>
        <end position="373"/>
    </location>
</feature>
<dbReference type="PANTHER" id="PTHR11548">
    <property type="entry name" value="THYMIDYLATE SYNTHASE 1"/>
    <property type="match status" value="1"/>
</dbReference>
<dbReference type="EMBL" id="KZ302196">
    <property type="protein sequence ID" value="PFH46408.1"/>
    <property type="molecule type" value="Genomic_DNA"/>
</dbReference>
<sequence length="373" mass="42043">MRSLPLTSDSMGMELTEEVRECDSRRVKEGSLPTRIPYSVTNDAFSTRYPHFSSSSMMHDTHGPTSQSNGKAVPEHDEYQYLTLIRRVLDSGEARPDRTGTGTISIFAPPSFRFSLADSTLPLLTTKRTFVRGIVEELLWFIHGSTDSTILSKKGIKIWDGNGSKAFLESRGLGHRREGDLGPVYGFQWRHFGAEYTDCDGDYTGKGVDQLKECIHKIKTNPTDRRIIMSAWNPRDLHLMALPPCHMMCQFYVHLPPTSNPTARPELSCLMYQRSADLGLGIPFNIASYALLTHMVARVTGTVPRELIMQLGDAHVYKDHIDALGEQLKREPRPFPKLRWAREDIQDIEDFVASDIVVEGYSPHPSIAMKMSV</sequence>
<keyword evidence="10" id="KW-1185">Reference proteome</keyword>
<evidence type="ECO:0000256" key="5">
    <source>
        <dbReference type="ARBA" id="ARBA00022727"/>
    </source>
</evidence>
<evidence type="ECO:0000256" key="1">
    <source>
        <dbReference type="ARBA" id="ARBA00004992"/>
    </source>
</evidence>
<keyword evidence="5" id="KW-0545">Nucleotide biosynthesis</keyword>
<dbReference type="PRINTS" id="PR00108">
    <property type="entry name" value="THYMDSNTHASE"/>
</dbReference>
<protein>
    <recommendedName>
        <fullName evidence="2">thymidylate synthase</fullName>
        <ecNumber evidence="2">2.1.1.45</ecNumber>
    </recommendedName>
</protein>
<dbReference type="EC" id="2.1.1.45" evidence="2"/>
<reference evidence="9 10" key="1">
    <citation type="submission" date="2014-02" db="EMBL/GenBank/DDBJ databases">
        <title>Transposable element dynamics among asymbiotic and ectomycorrhizal Amanita fungi.</title>
        <authorList>
            <consortium name="DOE Joint Genome Institute"/>
            <person name="Hess J."/>
            <person name="Skrede I."/>
            <person name="Wolfe B."/>
            <person name="LaButti K."/>
            <person name="Ohm R.A."/>
            <person name="Grigoriev I.V."/>
            <person name="Pringle A."/>
        </authorList>
    </citation>
    <scope>NUCLEOTIDE SEQUENCE [LARGE SCALE GENOMIC DNA]</scope>
    <source>
        <strain evidence="9 10">SKay4041</strain>
    </source>
</reference>
<dbReference type="GO" id="GO:0006231">
    <property type="term" value="P:dTMP biosynthetic process"/>
    <property type="evidence" value="ECO:0007669"/>
    <property type="project" value="InterPro"/>
</dbReference>
<feature type="active site" evidence="7">
    <location>
        <position position="245"/>
    </location>
</feature>
<dbReference type="OrthoDB" id="766at2759"/>
<gene>
    <name evidence="9" type="ORF">AMATHDRAFT_51063</name>
</gene>
<dbReference type="PANTHER" id="PTHR11548:SF2">
    <property type="entry name" value="THYMIDYLATE SYNTHASE"/>
    <property type="match status" value="1"/>
</dbReference>
<dbReference type="InterPro" id="IPR020940">
    <property type="entry name" value="Thymidylate_synthase_AS"/>
</dbReference>
<dbReference type="AlphaFoldDB" id="A0A2A9N907"/>
<dbReference type="InterPro" id="IPR036926">
    <property type="entry name" value="Thymidate_synth/dCMP_Mease_sf"/>
</dbReference>
<dbReference type="FunFam" id="3.30.572.10:FF:000013">
    <property type="entry name" value="Thymidylate synthase"/>
    <property type="match status" value="1"/>
</dbReference>
<dbReference type="GO" id="GO:0006235">
    <property type="term" value="P:dTTP biosynthetic process"/>
    <property type="evidence" value="ECO:0007669"/>
    <property type="project" value="UniProtKB-UniPathway"/>
</dbReference>
<dbReference type="InterPro" id="IPR023451">
    <property type="entry name" value="Thymidate_synth/dCMP_Mease_dom"/>
</dbReference>
<evidence type="ECO:0000256" key="7">
    <source>
        <dbReference type="PROSITE-ProRule" id="PRU10016"/>
    </source>
</evidence>
<keyword evidence="4" id="KW-0808">Transferase</keyword>
<dbReference type="GO" id="GO:0005829">
    <property type="term" value="C:cytosol"/>
    <property type="evidence" value="ECO:0007669"/>
    <property type="project" value="TreeGrafter"/>
</dbReference>
<name>A0A2A9N907_9AGAR</name>
<organism evidence="9 10">
    <name type="scientific">Amanita thiersii Skay4041</name>
    <dbReference type="NCBI Taxonomy" id="703135"/>
    <lineage>
        <taxon>Eukaryota</taxon>
        <taxon>Fungi</taxon>
        <taxon>Dikarya</taxon>
        <taxon>Basidiomycota</taxon>
        <taxon>Agaricomycotina</taxon>
        <taxon>Agaricomycetes</taxon>
        <taxon>Agaricomycetidae</taxon>
        <taxon>Agaricales</taxon>
        <taxon>Pluteineae</taxon>
        <taxon>Amanitaceae</taxon>
        <taxon>Amanita</taxon>
    </lineage>
</organism>
<evidence type="ECO:0000313" key="10">
    <source>
        <dbReference type="Proteomes" id="UP000242287"/>
    </source>
</evidence>
<dbReference type="InterPro" id="IPR045097">
    <property type="entry name" value="Thymidate_synth/dCMP_Mease"/>
</dbReference>
<proteinExistence type="inferred from homology"/>
<dbReference type="STRING" id="703135.A0A2A9N907"/>
<dbReference type="PROSITE" id="PS00091">
    <property type="entry name" value="THYMIDYLATE_SYNTHASE"/>
    <property type="match status" value="1"/>
</dbReference>
<evidence type="ECO:0000313" key="9">
    <source>
        <dbReference type="EMBL" id="PFH46408.1"/>
    </source>
</evidence>
<dbReference type="Gene3D" id="3.30.572.10">
    <property type="entry name" value="Thymidylate synthase/dCMP hydroxymethylase domain"/>
    <property type="match status" value="1"/>
</dbReference>
<dbReference type="UniPathway" id="UPA00575"/>